<dbReference type="CDD" id="cd16022">
    <property type="entry name" value="sulfatase_like"/>
    <property type="match status" value="1"/>
</dbReference>
<evidence type="ECO:0000313" key="8">
    <source>
        <dbReference type="Proteomes" id="UP000265768"/>
    </source>
</evidence>
<name>A0A3A4AV79_9ACTN</name>
<comment type="caution">
    <text evidence="7">The sequence shown here is derived from an EMBL/GenBank/DDBJ whole genome shotgun (WGS) entry which is preliminary data.</text>
</comment>
<evidence type="ECO:0000256" key="4">
    <source>
        <dbReference type="ARBA" id="ARBA00022837"/>
    </source>
</evidence>
<evidence type="ECO:0000313" key="7">
    <source>
        <dbReference type="EMBL" id="RJL29987.1"/>
    </source>
</evidence>
<dbReference type="NCBIfam" id="NF010322">
    <property type="entry name" value="PRK13759.1"/>
    <property type="match status" value="1"/>
</dbReference>
<comment type="similarity">
    <text evidence="1">Belongs to the sulfatase family.</text>
</comment>
<dbReference type="PROSITE" id="PS00149">
    <property type="entry name" value="SULFATASE_2"/>
    <property type="match status" value="1"/>
</dbReference>
<keyword evidence="4" id="KW-0106">Calcium</keyword>
<dbReference type="EMBL" id="QZEY01000010">
    <property type="protein sequence ID" value="RJL29987.1"/>
    <property type="molecule type" value="Genomic_DNA"/>
</dbReference>
<accession>A0A3A4AV79</accession>
<dbReference type="InterPro" id="IPR000917">
    <property type="entry name" value="Sulfatase_N"/>
</dbReference>
<evidence type="ECO:0000259" key="6">
    <source>
        <dbReference type="Pfam" id="PF00884"/>
    </source>
</evidence>
<keyword evidence="2" id="KW-0479">Metal-binding</keyword>
<proteinExistence type="inferred from homology"/>
<dbReference type="Pfam" id="PF00884">
    <property type="entry name" value="Sulfatase"/>
    <property type="match status" value="1"/>
</dbReference>
<gene>
    <name evidence="7" type="ORF">D5H75_23900</name>
</gene>
<dbReference type="EC" id="3.1.6.1" evidence="7"/>
<feature type="region of interest" description="Disordered" evidence="5">
    <location>
        <begin position="464"/>
        <end position="497"/>
    </location>
</feature>
<dbReference type="PANTHER" id="PTHR42693:SF33">
    <property type="entry name" value="ARYLSULFATASE"/>
    <property type="match status" value="1"/>
</dbReference>
<dbReference type="GO" id="GO:0046872">
    <property type="term" value="F:metal ion binding"/>
    <property type="evidence" value="ECO:0007669"/>
    <property type="project" value="UniProtKB-KW"/>
</dbReference>
<keyword evidence="8" id="KW-1185">Reference proteome</keyword>
<evidence type="ECO:0000256" key="1">
    <source>
        <dbReference type="ARBA" id="ARBA00008779"/>
    </source>
</evidence>
<sequence>MTGLSGLRGDLVSQPANVVLICVDQWRGDCLSAEGHPVVRTPHLDALAASGTRFSRAYSATPTCVPARAALHTGLSQTGHGRVGYEDGVPWEYPTTLAGSFRDAGYQTKCVGKMHVYPERARLGFDDIELHDGYLHFARRRSRDPREYDDYLTWLSERGVPYADYVDHGLNCNSYVARPWDKAESLHPTSWATSRAIDFLYRRDPTAPFFLFLSYHRPHPPYDPPAWAFDQYLAAPPGEPPIGDWAGDYEPWREDWRHDAYAARVDPATWHRARAGYYGHMAHIDLQVNRFLEALAEFGHGDDTVVAFVSDHGEMLGEHGLWRKGYPYEGSARVPFLLAGPGVPSGVVSDAVVELRDVMPTLLDAAGLDAPEGIDGRSALPAARDPETRLRPYLHGEHVLLGQSLQWLTDGEEKYVWMSGTGKEHLFDLRTDPGELRNLAAKSPDRARTWRDRLIAELAGRPEGFVQDGDLAPGRPVNPVLPSLRPDPAPTSVPTLA</sequence>
<dbReference type="InterPro" id="IPR024607">
    <property type="entry name" value="Sulfatase_CS"/>
</dbReference>
<dbReference type="PANTHER" id="PTHR42693">
    <property type="entry name" value="ARYLSULFATASE FAMILY MEMBER"/>
    <property type="match status" value="1"/>
</dbReference>
<evidence type="ECO:0000256" key="2">
    <source>
        <dbReference type="ARBA" id="ARBA00022723"/>
    </source>
</evidence>
<feature type="domain" description="Sulfatase N-terminal" evidence="6">
    <location>
        <begin position="17"/>
        <end position="367"/>
    </location>
</feature>
<evidence type="ECO:0000256" key="5">
    <source>
        <dbReference type="SAM" id="MobiDB-lite"/>
    </source>
</evidence>
<dbReference type="InterPro" id="IPR017850">
    <property type="entry name" value="Alkaline_phosphatase_core_sf"/>
</dbReference>
<dbReference type="Proteomes" id="UP000265768">
    <property type="component" value="Unassembled WGS sequence"/>
</dbReference>
<dbReference type="SUPFAM" id="SSF53649">
    <property type="entry name" value="Alkaline phosphatase-like"/>
    <property type="match status" value="1"/>
</dbReference>
<organism evidence="7 8">
    <name type="scientific">Bailinhaonella thermotolerans</name>
    <dbReference type="NCBI Taxonomy" id="1070861"/>
    <lineage>
        <taxon>Bacteria</taxon>
        <taxon>Bacillati</taxon>
        <taxon>Actinomycetota</taxon>
        <taxon>Actinomycetes</taxon>
        <taxon>Streptosporangiales</taxon>
        <taxon>Streptosporangiaceae</taxon>
        <taxon>Bailinhaonella</taxon>
    </lineage>
</organism>
<dbReference type="GO" id="GO:0004065">
    <property type="term" value="F:arylsulfatase activity"/>
    <property type="evidence" value="ECO:0007669"/>
    <property type="project" value="UniProtKB-EC"/>
</dbReference>
<dbReference type="Gene3D" id="3.40.720.10">
    <property type="entry name" value="Alkaline Phosphatase, subunit A"/>
    <property type="match status" value="1"/>
</dbReference>
<evidence type="ECO:0000256" key="3">
    <source>
        <dbReference type="ARBA" id="ARBA00022801"/>
    </source>
</evidence>
<dbReference type="OrthoDB" id="9777306at2"/>
<keyword evidence="3 7" id="KW-0378">Hydrolase</keyword>
<dbReference type="AlphaFoldDB" id="A0A3A4AV79"/>
<dbReference type="InterPro" id="IPR050738">
    <property type="entry name" value="Sulfatase"/>
</dbReference>
<reference evidence="7 8" key="1">
    <citation type="submission" date="2018-09" db="EMBL/GenBank/DDBJ databases">
        <title>YIM 75507 draft genome.</title>
        <authorList>
            <person name="Tang S."/>
            <person name="Feng Y."/>
        </authorList>
    </citation>
    <scope>NUCLEOTIDE SEQUENCE [LARGE SCALE GENOMIC DNA]</scope>
    <source>
        <strain evidence="7 8">YIM 75507</strain>
    </source>
</reference>
<protein>
    <submittedName>
        <fullName evidence="7">Arylsulfatase</fullName>
        <ecNumber evidence="7">3.1.6.1</ecNumber>
    </submittedName>
</protein>